<feature type="transmembrane region" description="Helical" evidence="1">
    <location>
        <begin position="120"/>
        <end position="140"/>
    </location>
</feature>
<sequence>MPNGTMTKITYSNYTDCFKNYSTTETADEIQQRIQIELNLVYDKYYGWLALPLASVALVITIIYITSIFRAIRQHRVSRKSYVLILNRSIGDLLGCTCAIINGIYIFLEDDVNRNIVQVIDTFFTASYWAAMVSAVARPFEYRRNVNMKRCIHLMIISWIIFAFIVVFTLSFMALVKIDFLREWSGCKSETCLVN</sequence>
<dbReference type="WBParaSite" id="ACRNAN_scaffold2723.g14595.t1">
    <property type="protein sequence ID" value="ACRNAN_scaffold2723.g14595.t1"/>
    <property type="gene ID" value="ACRNAN_scaffold2723.g14595"/>
</dbReference>
<dbReference type="SUPFAM" id="SSF81321">
    <property type="entry name" value="Family A G protein-coupled receptor-like"/>
    <property type="match status" value="1"/>
</dbReference>
<name>A0A914DH80_9BILA</name>
<feature type="transmembrane region" description="Helical" evidence="1">
    <location>
        <begin position="45"/>
        <end position="69"/>
    </location>
</feature>
<proteinExistence type="predicted"/>
<dbReference type="Proteomes" id="UP000887540">
    <property type="component" value="Unplaced"/>
</dbReference>
<dbReference type="AlphaFoldDB" id="A0A914DH80"/>
<feature type="transmembrane region" description="Helical" evidence="1">
    <location>
        <begin position="90"/>
        <end position="108"/>
    </location>
</feature>
<organism evidence="2 3">
    <name type="scientific">Acrobeloides nanus</name>
    <dbReference type="NCBI Taxonomy" id="290746"/>
    <lineage>
        <taxon>Eukaryota</taxon>
        <taxon>Metazoa</taxon>
        <taxon>Ecdysozoa</taxon>
        <taxon>Nematoda</taxon>
        <taxon>Chromadorea</taxon>
        <taxon>Rhabditida</taxon>
        <taxon>Tylenchina</taxon>
        <taxon>Cephalobomorpha</taxon>
        <taxon>Cephaloboidea</taxon>
        <taxon>Cephalobidae</taxon>
        <taxon>Acrobeloides</taxon>
    </lineage>
</organism>
<keyword evidence="1" id="KW-1133">Transmembrane helix</keyword>
<protein>
    <submittedName>
        <fullName evidence="3">G-protein coupled receptors family 1 profile domain-containing protein</fullName>
    </submittedName>
</protein>
<dbReference type="Gene3D" id="1.20.1070.10">
    <property type="entry name" value="Rhodopsin 7-helix transmembrane proteins"/>
    <property type="match status" value="1"/>
</dbReference>
<evidence type="ECO:0000313" key="2">
    <source>
        <dbReference type="Proteomes" id="UP000887540"/>
    </source>
</evidence>
<keyword evidence="1" id="KW-0472">Membrane</keyword>
<feature type="transmembrane region" description="Helical" evidence="1">
    <location>
        <begin position="152"/>
        <end position="176"/>
    </location>
</feature>
<evidence type="ECO:0000256" key="1">
    <source>
        <dbReference type="SAM" id="Phobius"/>
    </source>
</evidence>
<accession>A0A914DH80</accession>
<keyword evidence="2" id="KW-1185">Reference proteome</keyword>
<evidence type="ECO:0000313" key="3">
    <source>
        <dbReference type="WBParaSite" id="ACRNAN_scaffold2723.g14595.t1"/>
    </source>
</evidence>
<keyword evidence="1" id="KW-0812">Transmembrane</keyword>
<reference evidence="3" key="1">
    <citation type="submission" date="2022-11" db="UniProtKB">
        <authorList>
            <consortium name="WormBaseParasite"/>
        </authorList>
    </citation>
    <scope>IDENTIFICATION</scope>
</reference>